<keyword evidence="4" id="KW-1133">Transmembrane helix</keyword>
<keyword evidence="3" id="KW-0325">Glycoprotein</keyword>
<dbReference type="InterPro" id="IPR052001">
    <property type="entry name" value="MHC-II_Gamma/Thyroglobulin"/>
</dbReference>
<comment type="subcellular location">
    <subcellularLocation>
        <location evidence="1">Secreted</location>
    </subcellularLocation>
</comment>
<keyword evidence="6" id="KW-1185">Reference proteome</keyword>
<evidence type="ECO:0000256" key="2">
    <source>
        <dbReference type="ARBA" id="ARBA00022525"/>
    </source>
</evidence>
<evidence type="ECO:0000256" key="3">
    <source>
        <dbReference type="ARBA" id="ARBA00023180"/>
    </source>
</evidence>
<dbReference type="PANTHER" id="PTHR14093:SF21">
    <property type="entry name" value="EXPRESSED PROTEIN"/>
    <property type="match status" value="1"/>
</dbReference>
<sequence length="485" mass="55513">MRFFTKLSLLIALIVVMWLPWYYKWLTSSGFIDRKKEDISSKQRKIFLDCGGNVASSVQLFKESYPDANEYEIHSFELDPKLRPYFKPYELQGSVTAHVPCGVSDKDGFLTAYLESVWYPGKMGFAERDQQWGGGTLLATDDEKQNNFKKGSRKLSRQITVPIIDLSKWIQTNTKKEDYVILKLDVQGSEYAIVDKMLADNTFEWIDKFYGEFHSYAAVGVAVEERTRIKDSVAARGIHQVLWEGETKHYADFDSLHEIRIPSNAPGQIHTLNNQCVKKEEQSQVSIIIEVGMNAKTARLLIETIHAYEKHVPLTLFVYGDFVELYPELIIEWSKVYEIGIRGSSPLPRNLWALQNYGIQRLSVVSAEMKLSKLGITTAYIFPPEFGETVTLIAKERSLRMINSTVTLPPRSGSLMLETYFKYEDVKRTPKALRIIHEELVHSGGILSLDSDFPDCQMTSIFLLDYLYDVSNHKITSLRECFGGK</sequence>
<dbReference type="SUPFAM" id="SSF53335">
    <property type="entry name" value="S-adenosyl-L-methionine-dependent methyltransferases"/>
    <property type="match status" value="1"/>
</dbReference>
<dbReference type="PANTHER" id="PTHR14093">
    <property type="entry name" value="HLA CLASS II GAMMA CHAIN"/>
    <property type="match status" value="1"/>
</dbReference>
<evidence type="ECO:0000259" key="5">
    <source>
        <dbReference type="Pfam" id="PF05050"/>
    </source>
</evidence>
<evidence type="ECO:0000256" key="1">
    <source>
        <dbReference type="ARBA" id="ARBA00004613"/>
    </source>
</evidence>
<evidence type="ECO:0000313" key="6">
    <source>
        <dbReference type="Proteomes" id="UP000694865"/>
    </source>
</evidence>
<keyword evidence="4" id="KW-0472">Membrane</keyword>
<keyword evidence="4" id="KW-0812">Transmembrane</keyword>
<dbReference type="Proteomes" id="UP000694865">
    <property type="component" value="Unplaced"/>
</dbReference>
<gene>
    <name evidence="7" type="primary">LOC100373048</name>
</gene>
<dbReference type="RefSeq" id="XP_006825647.1">
    <property type="nucleotide sequence ID" value="XM_006825584.1"/>
</dbReference>
<evidence type="ECO:0000256" key="4">
    <source>
        <dbReference type="SAM" id="Phobius"/>
    </source>
</evidence>
<name>A0ABM0N056_SACKO</name>
<organism evidence="6 7">
    <name type="scientific">Saccoglossus kowalevskii</name>
    <name type="common">Acorn worm</name>
    <dbReference type="NCBI Taxonomy" id="10224"/>
    <lineage>
        <taxon>Eukaryota</taxon>
        <taxon>Metazoa</taxon>
        <taxon>Hemichordata</taxon>
        <taxon>Enteropneusta</taxon>
        <taxon>Harrimaniidae</taxon>
        <taxon>Saccoglossus</taxon>
    </lineage>
</organism>
<accession>A0ABM0N056</accession>
<keyword evidence="2" id="KW-0964">Secreted</keyword>
<dbReference type="GeneID" id="100373048"/>
<evidence type="ECO:0000313" key="7">
    <source>
        <dbReference type="RefSeq" id="XP_006825647.1"/>
    </source>
</evidence>
<dbReference type="NCBIfam" id="TIGR01444">
    <property type="entry name" value="fkbM_fam"/>
    <property type="match status" value="1"/>
</dbReference>
<dbReference type="Gene3D" id="3.40.50.150">
    <property type="entry name" value="Vaccinia Virus protein VP39"/>
    <property type="match status" value="1"/>
</dbReference>
<protein>
    <submittedName>
        <fullName evidence="7">Uncharacterized protein LOC100373048</fullName>
    </submittedName>
</protein>
<dbReference type="InterPro" id="IPR006342">
    <property type="entry name" value="FkbM_mtfrase"/>
</dbReference>
<feature type="domain" description="Methyltransferase FkbM" evidence="5">
    <location>
        <begin position="49"/>
        <end position="194"/>
    </location>
</feature>
<proteinExistence type="predicted"/>
<feature type="transmembrane region" description="Helical" evidence="4">
    <location>
        <begin position="7"/>
        <end position="23"/>
    </location>
</feature>
<reference evidence="7" key="1">
    <citation type="submission" date="2025-08" db="UniProtKB">
        <authorList>
            <consortium name="RefSeq"/>
        </authorList>
    </citation>
    <scope>IDENTIFICATION</scope>
    <source>
        <tissue evidence="7">Testes</tissue>
    </source>
</reference>
<dbReference type="InterPro" id="IPR029063">
    <property type="entry name" value="SAM-dependent_MTases_sf"/>
</dbReference>
<dbReference type="Pfam" id="PF05050">
    <property type="entry name" value="Methyltransf_21"/>
    <property type="match status" value="1"/>
</dbReference>